<feature type="transmembrane region" description="Helical" evidence="1">
    <location>
        <begin position="7"/>
        <end position="34"/>
    </location>
</feature>
<dbReference type="Pfam" id="PF03806">
    <property type="entry name" value="ABG_transport"/>
    <property type="match status" value="1"/>
</dbReference>
<dbReference type="Proteomes" id="UP000823865">
    <property type="component" value="Unassembled WGS sequence"/>
</dbReference>
<accession>A0A9E2P090</accession>
<dbReference type="AlphaFoldDB" id="A0A9E2P090"/>
<evidence type="ECO:0000313" key="3">
    <source>
        <dbReference type="Proteomes" id="UP000823865"/>
    </source>
</evidence>
<name>A0A9E2P090_9BACT</name>
<organism evidence="2 3">
    <name type="scientific">Candidatus Paraprevotella stercoravium</name>
    <dbReference type="NCBI Taxonomy" id="2838725"/>
    <lineage>
        <taxon>Bacteria</taxon>
        <taxon>Pseudomonadati</taxon>
        <taxon>Bacteroidota</taxon>
        <taxon>Bacteroidia</taxon>
        <taxon>Bacteroidales</taxon>
        <taxon>Prevotellaceae</taxon>
        <taxon>Paraprevotella</taxon>
    </lineage>
</organism>
<protein>
    <submittedName>
        <fullName evidence="2">AbgT family transporter</fullName>
    </submittedName>
</protein>
<feature type="transmembrane region" description="Helical" evidence="1">
    <location>
        <begin position="54"/>
        <end position="72"/>
    </location>
</feature>
<reference evidence="2" key="2">
    <citation type="submission" date="2021-04" db="EMBL/GenBank/DDBJ databases">
        <authorList>
            <person name="Gilroy R."/>
        </authorList>
    </citation>
    <scope>NUCLEOTIDE SEQUENCE</scope>
    <source>
        <strain evidence="2">G3-2149</strain>
    </source>
</reference>
<dbReference type="GO" id="GO:1902604">
    <property type="term" value="P:p-aminobenzoyl-glutamate transmembrane transport"/>
    <property type="evidence" value="ECO:0007669"/>
    <property type="project" value="InterPro"/>
</dbReference>
<dbReference type="GO" id="GO:0015558">
    <property type="term" value="F:secondary active p-aminobenzoyl-glutamate transmembrane transporter activity"/>
    <property type="evidence" value="ECO:0007669"/>
    <property type="project" value="InterPro"/>
</dbReference>
<proteinExistence type="predicted"/>
<feature type="transmembrane region" description="Helical" evidence="1">
    <location>
        <begin position="100"/>
        <end position="121"/>
    </location>
</feature>
<dbReference type="EMBL" id="JAHLFU010000031">
    <property type="protein sequence ID" value="MBU3852559.1"/>
    <property type="molecule type" value="Genomic_DNA"/>
</dbReference>
<sequence length="205" mass="22889">MMNKVANIIFLVEVLVHILLVISSLVFSTAGYPINNILSPEGLRWSFLNAASNVLHEPLIYLIGFFLSWGTFKRSGLDRALLRLSLGMKGVPLSFRQRRALWFTFLLTLLFVIMMLVLVLFPQGILVSVTGRVFPSPFSVGLVPACMLALVLISITYGIIGNTLRTFHEVVQSVYCGLGEYAGWILVYLMGAQSYSCLMYIFPNL</sequence>
<keyword evidence="1" id="KW-1133">Transmembrane helix</keyword>
<reference evidence="2" key="1">
    <citation type="journal article" date="2021" name="PeerJ">
        <title>Extensive microbial diversity within the chicken gut microbiome revealed by metagenomics and culture.</title>
        <authorList>
            <person name="Gilroy R."/>
            <person name="Ravi A."/>
            <person name="Getino M."/>
            <person name="Pursley I."/>
            <person name="Horton D.L."/>
            <person name="Alikhan N.F."/>
            <person name="Baker D."/>
            <person name="Gharbi K."/>
            <person name="Hall N."/>
            <person name="Watson M."/>
            <person name="Adriaenssens E.M."/>
            <person name="Foster-Nyarko E."/>
            <person name="Jarju S."/>
            <person name="Secka A."/>
            <person name="Antonio M."/>
            <person name="Oren A."/>
            <person name="Chaudhuri R.R."/>
            <person name="La Ragione R."/>
            <person name="Hildebrand F."/>
            <person name="Pallen M.J."/>
        </authorList>
    </citation>
    <scope>NUCLEOTIDE SEQUENCE</scope>
    <source>
        <strain evidence="2">G3-2149</strain>
    </source>
</reference>
<evidence type="ECO:0000256" key="1">
    <source>
        <dbReference type="SAM" id="Phobius"/>
    </source>
</evidence>
<feature type="transmembrane region" description="Helical" evidence="1">
    <location>
        <begin position="181"/>
        <end position="202"/>
    </location>
</feature>
<dbReference type="InterPro" id="IPR004697">
    <property type="entry name" value="AbgT"/>
</dbReference>
<feature type="transmembrane region" description="Helical" evidence="1">
    <location>
        <begin position="141"/>
        <end position="160"/>
    </location>
</feature>
<keyword evidence="1" id="KW-0812">Transmembrane</keyword>
<evidence type="ECO:0000313" key="2">
    <source>
        <dbReference type="EMBL" id="MBU3852559.1"/>
    </source>
</evidence>
<comment type="caution">
    <text evidence="2">The sequence shown here is derived from an EMBL/GenBank/DDBJ whole genome shotgun (WGS) entry which is preliminary data.</text>
</comment>
<gene>
    <name evidence="2" type="ORF">H9789_01775</name>
</gene>
<keyword evidence="1" id="KW-0472">Membrane</keyword>